<dbReference type="OrthoDB" id="6354602at2759"/>
<feature type="compositionally biased region" description="Low complexity" evidence="1">
    <location>
        <begin position="321"/>
        <end position="331"/>
    </location>
</feature>
<feature type="chain" id="PRO_5032301978" description="Ig-like domain-containing protein" evidence="2">
    <location>
        <begin position="22"/>
        <end position="610"/>
    </location>
</feature>
<dbReference type="Pfam" id="PF00047">
    <property type="entry name" value="ig"/>
    <property type="match status" value="1"/>
</dbReference>
<dbReference type="InterPro" id="IPR013783">
    <property type="entry name" value="Ig-like_fold"/>
</dbReference>
<proteinExistence type="predicted"/>
<dbReference type="Pfam" id="PF07686">
    <property type="entry name" value="V-set"/>
    <property type="match status" value="1"/>
</dbReference>
<comment type="caution">
    <text evidence="4">The sequence shown here is derived from an EMBL/GenBank/DDBJ whole genome shotgun (WGS) entry which is preliminary data.</text>
</comment>
<sequence>MQQLNTWVIAIIGITLTIVAPEMEKKTKETTMIIKITNEIRENKILLASTISSAIRCKEKLNINLKIYDKKRKQISIDKTKTTTEFNKFKICEELKTKRIKLSKTFDNTLKQFAEISQEARILSDNNADTKVRQHRSINNNEFQATEIPTNSTISNPDKLINTESTNTTIFDDTQLTSNDTSPTSHQNKSDEMNNQSYSLNLTSVDAKSEKLMASSNISMINKLTEEKIENNEEASVDSIESPLIISNQPWPSRRLALSQKKIHENIINEDKLSYPRKDQSKPSINLVDSGKPSKIFYEIKPSFNTAMNIDDNNDDDDDFNSNNNSDNNDNVETRLPIISVTRKSFIAGFKLPNMPSSFGKFGPYFIDNVDHRIITERTGNSVILDCRIGLLGDKKVTWLQHDKDSIRLLTVGNVQYSADERISLKFQYPDNWRLQITYATLRDTGLYKCQVEIDPTRSLVKHYNVVITAPVLKITDDSGRGISGERHLKAGSTLRLKCEGRDVLEKLNESLLWTRGDETLTSDVSENRTIEIEGNKEIPIIISTLVVEKATSRHAGNYSCTVPERAKTTIAVHVLNGELPAAVHHGNGVSNAMLNLWLIHLTISYGFFR</sequence>
<name>A0A835CMJ9_APHGI</name>
<keyword evidence="5" id="KW-1185">Reference proteome</keyword>
<dbReference type="InterPro" id="IPR003598">
    <property type="entry name" value="Ig_sub2"/>
</dbReference>
<dbReference type="InterPro" id="IPR013151">
    <property type="entry name" value="Immunoglobulin_dom"/>
</dbReference>
<dbReference type="GO" id="GO:0032589">
    <property type="term" value="C:neuron projection membrane"/>
    <property type="evidence" value="ECO:0007669"/>
    <property type="project" value="TreeGrafter"/>
</dbReference>
<dbReference type="InterPro" id="IPR007110">
    <property type="entry name" value="Ig-like_dom"/>
</dbReference>
<accession>A0A835CMJ9</accession>
<feature type="region of interest" description="Disordered" evidence="1">
    <location>
        <begin position="168"/>
        <end position="196"/>
    </location>
</feature>
<evidence type="ECO:0000313" key="5">
    <source>
        <dbReference type="Proteomes" id="UP000639338"/>
    </source>
</evidence>
<dbReference type="Proteomes" id="UP000639338">
    <property type="component" value="Unassembled WGS sequence"/>
</dbReference>
<dbReference type="PANTHER" id="PTHR23279">
    <property type="entry name" value="DEFECTIVE PROBOSCIS EXTENSION RESPONSE DPR -RELATED"/>
    <property type="match status" value="1"/>
</dbReference>
<dbReference type="PANTHER" id="PTHR23279:SF3">
    <property type="entry name" value="DEFECTIVE PROBOSCIS EXTENSION RESPONSE 18"/>
    <property type="match status" value="1"/>
</dbReference>
<organism evidence="4 5">
    <name type="scientific">Aphidius gifuensis</name>
    <name type="common">Parasitoid wasp</name>
    <dbReference type="NCBI Taxonomy" id="684658"/>
    <lineage>
        <taxon>Eukaryota</taxon>
        <taxon>Metazoa</taxon>
        <taxon>Ecdysozoa</taxon>
        <taxon>Arthropoda</taxon>
        <taxon>Hexapoda</taxon>
        <taxon>Insecta</taxon>
        <taxon>Pterygota</taxon>
        <taxon>Neoptera</taxon>
        <taxon>Endopterygota</taxon>
        <taxon>Hymenoptera</taxon>
        <taxon>Apocrita</taxon>
        <taxon>Ichneumonoidea</taxon>
        <taxon>Braconidae</taxon>
        <taxon>Aphidiinae</taxon>
        <taxon>Aphidius</taxon>
    </lineage>
</organism>
<feature type="region of interest" description="Disordered" evidence="1">
    <location>
        <begin position="308"/>
        <end position="331"/>
    </location>
</feature>
<protein>
    <recommendedName>
        <fullName evidence="3">Ig-like domain-containing protein</fullName>
    </recommendedName>
</protein>
<dbReference type="AlphaFoldDB" id="A0A835CMJ9"/>
<keyword evidence="2" id="KW-0732">Signal</keyword>
<dbReference type="SUPFAM" id="SSF48726">
    <property type="entry name" value="Immunoglobulin"/>
    <property type="match status" value="2"/>
</dbReference>
<dbReference type="EMBL" id="JACMRX010000005">
    <property type="protein sequence ID" value="KAF7989909.1"/>
    <property type="molecule type" value="Genomic_DNA"/>
</dbReference>
<dbReference type="InterPro" id="IPR003599">
    <property type="entry name" value="Ig_sub"/>
</dbReference>
<dbReference type="InterPro" id="IPR037448">
    <property type="entry name" value="Zig-8"/>
</dbReference>
<dbReference type="Gene3D" id="2.60.40.10">
    <property type="entry name" value="Immunoglobulins"/>
    <property type="match status" value="2"/>
</dbReference>
<feature type="signal peptide" evidence="2">
    <location>
        <begin position="1"/>
        <end position="21"/>
    </location>
</feature>
<dbReference type="InterPro" id="IPR013106">
    <property type="entry name" value="Ig_V-set"/>
</dbReference>
<evidence type="ECO:0000256" key="1">
    <source>
        <dbReference type="SAM" id="MobiDB-lite"/>
    </source>
</evidence>
<feature type="domain" description="Ig-like" evidence="3">
    <location>
        <begin position="471"/>
        <end position="572"/>
    </location>
</feature>
<dbReference type="GO" id="GO:0050808">
    <property type="term" value="P:synapse organization"/>
    <property type="evidence" value="ECO:0007669"/>
    <property type="project" value="TreeGrafter"/>
</dbReference>
<dbReference type="InterPro" id="IPR036179">
    <property type="entry name" value="Ig-like_dom_sf"/>
</dbReference>
<dbReference type="SMART" id="SM00409">
    <property type="entry name" value="IG"/>
    <property type="match status" value="2"/>
</dbReference>
<reference evidence="4 5" key="1">
    <citation type="submission" date="2020-08" db="EMBL/GenBank/DDBJ databases">
        <title>Aphidius gifuensis genome sequencing and assembly.</title>
        <authorList>
            <person name="Du Z."/>
        </authorList>
    </citation>
    <scope>NUCLEOTIDE SEQUENCE [LARGE SCALE GENOMIC DNA]</scope>
    <source>
        <strain evidence="4">YNYX2018</strain>
        <tissue evidence="4">Adults</tissue>
    </source>
</reference>
<evidence type="ECO:0000313" key="4">
    <source>
        <dbReference type="EMBL" id="KAF7989909.1"/>
    </source>
</evidence>
<dbReference type="SMART" id="SM00408">
    <property type="entry name" value="IGc2"/>
    <property type="match status" value="2"/>
</dbReference>
<dbReference type="PROSITE" id="PS50835">
    <property type="entry name" value="IG_LIKE"/>
    <property type="match status" value="2"/>
</dbReference>
<gene>
    <name evidence="4" type="ORF">HCN44_008583</name>
</gene>
<feature type="domain" description="Ig-like" evidence="3">
    <location>
        <begin position="364"/>
        <end position="461"/>
    </location>
</feature>
<evidence type="ECO:0000256" key="2">
    <source>
        <dbReference type="SAM" id="SignalP"/>
    </source>
</evidence>
<evidence type="ECO:0000259" key="3">
    <source>
        <dbReference type="PROSITE" id="PS50835"/>
    </source>
</evidence>